<keyword evidence="1" id="KW-0472">Membrane</keyword>
<keyword evidence="1" id="KW-1133">Transmembrane helix</keyword>
<evidence type="ECO:0000313" key="3">
    <source>
        <dbReference type="Proteomes" id="UP000008637"/>
    </source>
</evidence>
<evidence type="ECO:0000256" key="1">
    <source>
        <dbReference type="SAM" id="Phobius"/>
    </source>
</evidence>
<accession>E8ZGQ7</accession>
<organism evidence="2 3">
    <name type="scientific">Mycoplasma haemofelis (strain Langford 1)</name>
    <name type="common">Haemobartonella felis</name>
    <dbReference type="NCBI Taxonomy" id="941640"/>
    <lineage>
        <taxon>Bacteria</taxon>
        <taxon>Bacillati</taxon>
        <taxon>Mycoplasmatota</taxon>
        <taxon>Mollicutes</taxon>
        <taxon>Mycoplasmataceae</taxon>
        <taxon>Mycoplasma</taxon>
    </lineage>
</organism>
<proteinExistence type="predicted"/>
<name>E8ZGQ7_MYCHL</name>
<evidence type="ECO:0000313" key="2">
    <source>
        <dbReference type="EMBL" id="CBY92328.1"/>
    </source>
</evidence>
<sequence length="208" mass="23610">MAINNLYALLGLMAAGAIGGGVYFAYPSSSDPKPVATIRGKLTKEKYVILQEGDGQHWQAVLDKYNSSEYKGKRFTTKEGTTSLEDLKRDCSTTLSKEEGDSSYEKAKLWCTVPRTIQERLKDLGIEVLKTEGDDENTGDKSKWVTLESEYRTKGNNDIKDFQVDSTSGDTSWQKLRNKCKEHIGKDRWSDEYDYYLDKVAKWCSNKK</sequence>
<dbReference type="Proteomes" id="UP000008637">
    <property type="component" value="Chromosome"/>
</dbReference>
<protein>
    <submittedName>
        <fullName evidence="2">Uncharacterized protein</fullName>
    </submittedName>
</protein>
<dbReference type="KEGG" id="mha:HF1_03200"/>
<keyword evidence="1" id="KW-0812">Transmembrane</keyword>
<dbReference type="EMBL" id="FR773153">
    <property type="protein sequence ID" value="CBY92328.1"/>
    <property type="molecule type" value="Genomic_DNA"/>
</dbReference>
<gene>
    <name evidence="2" type="ordered locus">HF1_03200</name>
</gene>
<reference evidence="2 3" key="1">
    <citation type="journal article" date="2011" name="J. Bacteriol.">
        <title>Complete genome sequence of Mycoplasma haemofelis, a hemotropic mycoplasma.</title>
        <authorList>
            <person name="Barker E.N."/>
            <person name="Helps C.R."/>
            <person name="Peters I.R."/>
            <person name="Darby A.C."/>
            <person name="Radford A.D."/>
            <person name="Tasker S."/>
        </authorList>
    </citation>
    <scope>NUCLEOTIDE SEQUENCE [LARGE SCALE GENOMIC DNA]</scope>
    <source>
        <strain evidence="2 3">Langford 1</strain>
    </source>
</reference>
<keyword evidence="3" id="KW-1185">Reference proteome</keyword>
<dbReference type="AlphaFoldDB" id="E8ZGQ7"/>
<dbReference type="HOGENOM" id="CLU_098620_3_0_14"/>
<dbReference type="OrthoDB" id="9801469at2"/>
<feature type="transmembrane region" description="Helical" evidence="1">
    <location>
        <begin position="6"/>
        <end position="26"/>
    </location>
</feature>